<feature type="transmembrane region" description="Helical" evidence="4">
    <location>
        <begin position="359"/>
        <end position="381"/>
    </location>
</feature>
<dbReference type="InterPro" id="IPR008979">
    <property type="entry name" value="Galactose-bd-like_sf"/>
</dbReference>
<dbReference type="EMBL" id="JACHXM010000006">
    <property type="protein sequence ID" value="MBB3140855.1"/>
    <property type="molecule type" value="Genomic_DNA"/>
</dbReference>
<sequence length="579" mass="64021">MGQAGNRWAVVMLLCVLSLLATTALASSRDLESGWEYRWGDSPRLADGTPAWIQPGKDEAWHAIGFPSNPPHREGRHHAWFRVTLPEGDWRDPVLYVYSIDLIAEAYLDGKRIYRHGAFDTAGEGRFAGWPWHMIPLPTDAAGHQLYFRVYSNYTDIGLWGEIKLMERADLLGYILKHSASAMVVSPLCLLLALLAGIFAVIQANRRSFAAIALFGLAAGTMILAESQASQLLLDAPLLWDFLAAGGYYTLPIALGLLLEHWFAKTRPRLIRRIWQAHLAYLVAALGAAGLGWIDLAITFPVFDALLVASLALLMAAIAPRLHRLEGRQRAILATFALFGALLLADMAVAHGLLPWTRIPVSVGALVFALAIVVISLLDYAHTQRDLKRLNQRLEAEVSARTQQLQTLVERLETYSYTDPLTGLHNRRYFDELLQHEARQAQREFTPLALAMIDIDHFKRVNDRHGHEAGDRVLAGVATILNDHFRDADVVCRLGGEEFVVLLPGADADTARNRLETLMTQLAGRVYWHGERMLGPVTISCGIAVYPTHSTSPMALAGLADRALYAAKQGGRARVAVYA</sequence>
<dbReference type="CDD" id="cd01949">
    <property type="entry name" value="GGDEF"/>
    <property type="match status" value="1"/>
</dbReference>
<dbReference type="SMART" id="SM00267">
    <property type="entry name" value="GGDEF"/>
    <property type="match status" value="1"/>
</dbReference>
<dbReference type="Pfam" id="PF00990">
    <property type="entry name" value="GGDEF"/>
    <property type="match status" value="1"/>
</dbReference>
<keyword evidence="5" id="KW-0732">Signal</keyword>
<evidence type="ECO:0000256" key="2">
    <source>
        <dbReference type="ARBA" id="ARBA00012528"/>
    </source>
</evidence>
<dbReference type="GO" id="GO:0005886">
    <property type="term" value="C:plasma membrane"/>
    <property type="evidence" value="ECO:0007669"/>
    <property type="project" value="TreeGrafter"/>
</dbReference>
<feature type="transmembrane region" description="Helical" evidence="4">
    <location>
        <begin position="209"/>
        <end position="225"/>
    </location>
</feature>
<dbReference type="RefSeq" id="WP_183387245.1">
    <property type="nucleotide sequence ID" value="NZ_JACHXM010000006.1"/>
</dbReference>
<evidence type="ECO:0000256" key="1">
    <source>
        <dbReference type="ARBA" id="ARBA00001946"/>
    </source>
</evidence>
<proteinExistence type="predicted"/>
<dbReference type="Gene3D" id="3.30.70.270">
    <property type="match status" value="1"/>
</dbReference>
<keyword evidence="4" id="KW-0812">Transmembrane</keyword>
<organism evidence="7 8">
    <name type="scientific">Halomonas organivorans</name>
    <dbReference type="NCBI Taxonomy" id="257772"/>
    <lineage>
        <taxon>Bacteria</taxon>
        <taxon>Pseudomonadati</taxon>
        <taxon>Pseudomonadota</taxon>
        <taxon>Gammaproteobacteria</taxon>
        <taxon>Oceanospirillales</taxon>
        <taxon>Halomonadaceae</taxon>
        <taxon>Halomonas</taxon>
    </lineage>
</organism>
<evidence type="ECO:0000256" key="3">
    <source>
        <dbReference type="ARBA" id="ARBA00034247"/>
    </source>
</evidence>
<dbReference type="AlphaFoldDB" id="A0A7W5G5A4"/>
<evidence type="ECO:0000313" key="7">
    <source>
        <dbReference type="EMBL" id="MBB3140855.1"/>
    </source>
</evidence>
<dbReference type="GO" id="GO:1902201">
    <property type="term" value="P:negative regulation of bacterial-type flagellum-dependent cell motility"/>
    <property type="evidence" value="ECO:0007669"/>
    <property type="project" value="TreeGrafter"/>
</dbReference>
<name>A0A7W5G5A4_9GAMM</name>
<dbReference type="InterPro" id="IPR000160">
    <property type="entry name" value="GGDEF_dom"/>
</dbReference>
<feature type="transmembrane region" description="Helical" evidence="4">
    <location>
        <begin position="275"/>
        <end position="294"/>
    </location>
</feature>
<evidence type="ECO:0000256" key="4">
    <source>
        <dbReference type="SAM" id="Phobius"/>
    </source>
</evidence>
<accession>A0A7W5G5A4</accession>
<feature type="transmembrane region" description="Helical" evidence="4">
    <location>
        <begin position="245"/>
        <end position="263"/>
    </location>
</feature>
<dbReference type="NCBIfam" id="TIGR00254">
    <property type="entry name" value="GGDEF"/>
    <property type="match status" value="1"/>
</dbReference>
<gene>
    <name evidence="7" type="ORF">FHR96_001724</name>
</gene>
<reference evidence="7 8" key="1">
    <citation type="submission" date="2020-08" db="EMBL/GenBank/DDBJ databases">
        <title>Genomic Encyclopedia of Type Strains, Phase III (KMG-III): the genomes of soil and plant-associated and newly described type strains.</title>
        <authorList>
            <person name="Whitman W."/>
        </authorList>
    </citation>
    <scope>NUCLEOTIDE SEQUENCE [LARGE SCALE GENOMIC DNA]</scope>
    <source>
        <strain evidence="7 8">CECT 5995</strain>
    </source>
</reference>
<feature type="chain" id="PRO_5031446676" description="diguanylate cyclase" evidence="5">
    <location>
        <begin position="27"/>
        <end position="579"/>
    </location>
</feature>
<evidence type="ECO:0000313" key="8">
    <source>
        <dbReference type="Proteomes" id="UP000525987"/>
    </source>
</evidence>
<dbReference type="PROSITE" id="PS50887">
    <property type="entry name" value="GGDEF"/>
    <property type="match status" value="1"/>
</dbReference>
<keyword evidence="4" id="KW-0472">Membrane</keyword>
<dbReference type="InterPro" id="IPR029787">
    <property type="entry name" value="Nucleotide_cyclase"/>
</dbReference>
<evidence type="ECO:0000256" key="5">
    <source>
        <dbReference type="SAM" id="SignalP"/>
    </source>
</evidence>
<keyword evidence="4" id="KW-1133">Transmembrane helix</keyword>
<dbReference type="PANTHER" id="PTHR45138:SF9">
    <property type="entry name" value="DIGUANYLATE CYCLASE DGCM-RELATED"/>
    <property type="match status" value="1"/>
</dbReference>
<feature type="transmembrane region" description="Helical" evidence="4">
    <location>
        <begin position="331"/>
        <end position="353"/>
    </location>
</feature>
<keyword evidence="8" id="KW-1185">Reference proteome</keyword>
<feature type="signal peptide" evidence="5">
    <location>
        <begin position="1"/>
        <end position="26"/>
    </location>
</feature>
<dbReference type="PANTHER" id="PTHR45138">
    <property type="entry name" value="REGULATORY COMPONENTS OF SENSORY TRANSDUCTION SYSTEM"/>
    <property type="match status" value="1"/>
</dbReference>
<dbReference type="SUPFAM" id="SSF55073">
    <property type="entry name" value="Nucleotide cyclase"/>
    <property type="match status" value="1"/>
</dbReference>
<evidence type="ECO:0000259" key="6">
    <source>
        <dbReference type="PROSITE" id="PS50887"/>
    </source>
</evidence>
<feature type="domain" description="GGDEF" evidence="6">
    <location>
        <begin position="446"/>
        <end position="579"/>
    </location>
</feature>
<dbReference type="SUPFAM" id="SSF49785">
    <property type="entry name" value="Galactose-binding domain-like"/>
    <property type="match status" value="1"/>
</dbReference>
<comment type="cofactor">
    <cofactor evidence="1">
        <name>Mg(2+)</name>
        <dbReference type="ChEBI" id="CHEBI:18420"/>
    </cofactor>
</comment>
<dbReference type="FunFam" id="3.30.70.270:FF:000001">
    <property type="entry name" value="Diguanylate cyclase domain protein"/>
    <property type="match status" value="1"/>
</dbReference>
<comment type="caution">
    <text evidence="7">The sequence shown here is derived from an EMBL/GenBank/DDBJ whole genome shotgun (WGS) entry which is preliminary data.</text>
</comment>
<dbReference type="GO" id="GO:0043709">
    <property type="term" value="P:cell adhesion involved in single-species biofilm formation"/>
    <property type="evidence" value="ECO:0007669"/>
    <property type="project" value="TreeGrafter"/>
</dbReference>
<feature type="transmembrane region" description="Helical" evidence="4">
    <location>
        <begin position="180"/>
        <end position="202"/>
    </location>
</feature>
<dbReference type="EC" id="2.7.7.65" evidence="2"/>
<dbReference type="Proteomes" id="UP000525987">
    <property type="component" value="Unassembled WGS sequence"/>
</dbReference>
<feature type="transmembrane region" description="Helical" evidence="4">
    <location>
        <begin position="300"/>
        <end position="319"/>
    </location>
</feature>
<dbReference type="InterPro" id="IPR050469">
    <property type="entry name" value="Diguanylate_Cyclase"/>
</dbReference>
<dbReference type="InterPro" id="IPR043128">
    <property type="entry name" value="Rev_trsase/Diguanyl_cyclase"/>
</dbReference>
<dbReference type="GO" id="GO:0052621">
    <property type="term" value="F:diguanylate cyclase activity"/>
    <property type="evidence" value="ECO:0007669"/>
    <property type="project" value="UniProtKB-EC"/>
</dbReference>
<comment type="catalytic activity">
    <reaction evidence="3">
        <text>2 GTP = 3',3'-c-di-GMP + 2 diphosphate</text>
        <dbReference type="Rhea" id="RHEA:24898"/>
        <dbReference type="ChEBI" id="CHEBI:33019"/>
        <dbReference type="ChEBI" id="CHEBI:37565"/>
        <dbReference type="ChEBI" id="CHEBI:58805"/>
        <dbReference type="EC" id="2.7.7.65"/>
    </reaction>
</comment>
<protein>
    <recommendedName>
        <fullName evidence="2">diguanylate cyclase</fullName>
        <ecNumber evidence="2">2.7.7.65</ecNumber>
    </recommendedName>
</protein>